<accession>A0A1L7I3J6</accession>
<dbReference type="EMBL" id="CP016359">
    <property type="protein sequence ID" value="APU67753.1"/>
    <property type="molecule type" value="Genomic_DNA"/>
</dbReference>
<feature type="region of interest" description="Disordered" evidence="1">
    <location>
        <begin position="309"/>
        <end position="328"/>
    </location>
</feature>
<organism evidence="2 3">
    <name type="scientific">Christiangramia flava JLT2011</name>
    <dbReference type="NCBI Taxonomy" id="1229726"/>
    <lineage>
        <taxon>Bacteria</taxon>
        <taxon>Pseudomonadati</taxon>
        <taxon>Bacteroidota</taxon>
        <taxon>Flavobacteriia</taxon>
        <taxon>Flavobacteriales</taxon>
        <taxon>Flavobacteriaceae</taxon>
        <taxon>Christiangramia</taxon>
    </lineage>
</organism>
<proteinExistence type="predicted"/>
<keyword evidence="3" id="KW-1185">Reference proteome</keyword>
<name>A0A1L7I3J6_9FLAO</name>
<gene>
    <name evidence="2" type="ORF">GRFL_1029</name>
</gene>
<feature type="compositionally biased region" description="Polar residues" evidence="1">
    <location>
        <begin position="317"/>
        <end position="328"/>
    </location>
</feature>
<dbReference type="Proteomes" id="UP000186230">
    <property type="component" value="Chromosome"/>
</dbReference>
<protein>
    <submittedName>
        <fullName evidence="2">Uncharacterized protein</fullName>
    </submittedName>
</protein>
<reference evidence="2 3" key="1">
    <citation type="submission" date="2016-07" db="EMBL/GenBank/DDBJ databases">
        <title>Multi-omics approach to identify versatile polysaccharide utilization systems of a marine flavobacterium Gramella flava.</title>
        <authorList>
            <person name="Tang K."/>
        </authorList>
    </citation>
    <scope>NUCLEOTIDE SEQUENCE [LARGE SCALE GENOMIC DNA]</scope>
    <source>
        <strain evidence="2 3">JLT2011</strain>
    </source>
</reference>
<dbReference type="STRING" id="1229726.GRFL_1029"/>
<dbReference type="AlphaFoldDB" id="A0A1L7I3J6"/>
<evidence type="ECO:0000256" key="1">
    <source>
        <dbReference type="SAM" id="MobiDB-lite"/>
    </source>
</evidence>
<evidence type="ECO:0000313" key="3">
    <source>
        <dbReference type="Proteomes" id="UP000186230"/>
    </source>
</evidence>
<sequence>MKKTIEVPKFLVFEETIKFASTLKDLPEEGTYIFDFKKADKIDPFSLLYLSSELQFCRHRREKADFRAKNFSHLTYQSHMGFFKAFGLNHGKSPGEARGSQSYLPITLLNAREIRNDAAEMKVNPGEILEGLSKELTQVLTQTKEGDLYDMLVYSLREMLRNVVEHSRCIEFGLCAQYWPSMNRVSLAILDRGIGIKKSLSNNPNLNLQSDEDALKIAIEPGVSGKVFKGQKRRPRGDWVNSGFGLYMTSNICRNGGSFFIASGTKGLYLSEKKSRFLDTPINGTALNLTLDTAKISGLKETLADLREKAGSHRKASPSSLGLTKSFK</sequence>
<dbReference type="OrthoDB" id="3194831at2"/>
<dbReference type="RefSeq" id="WP_083643598.1">
    <property type="nucleotide sequence ID" value="NZ_AMRU01000002.1"/>
</dbReference>
<dbReference type="KEGG" id="gfl:GRFL_1029"/>
<evidence type="ECO:0000313" key="2">
    <source>
        <dbReference type="EMBL" id="APU67753.1"/>
    </source>
</evidence>